<reference evidence="2" key="1">
    <citation type="submission" date="2013-08" db="EMBL/GenBank/DDBJ databases">
        <authorList>
            <person name="Mendez C."/>
            <person name="Richter M."/>
            <person name="Ferrer M."/>
            <person name="Sanchez J."/>
        </authorList>
    </citation>
    <scope>NUCLEOTIDE SEQUENCE</scope>
</reference>
<dbReference type="InterPro" id="IPR032466">
    <property type="entry name" value="Metal_Hydrolase"/>
</dbReference>
<accession>T1BI80</accession>
<dbReference type="Gene3D" id="3.20.20.140">
    <property type="entry name" value="Metal-dependent hydrolases"/>
    <property type="match status" value="1"/>
</dbReference>
<evidence type="ECO:0000259" key="1">
    <source>
        <dbReference type="Pfam" id="PF01979"/>
    </source>
</evidence>
<evidence type="ECO:0000313" key="2">
    <source>
        <dbReference type="EMBL" id="EQD72651.1"/>
    </source>
</evidence>
<dbReference type="Pfam" id="PF01979">
    <property type="entry name" value="Amidohydro_1"/>
    <property type="match status" value="1"/>
</dbReference>
<comment type="caution">
    <text evidence="2">The sequence shown here is derived from an EMBL/GenBank/DDBJ whole genome shotgun (WGS) entry which is preliminary data.</text>
</comment>
<dbReference type="PANTHER" id="PTHR43794">
    <property type="entry name" value="AMINOHYDROLASE SSNA-RELATED"/>
    <property type="match status" value="1"/>
</dbReference>
<proteinExistence type="predicted"/>
<name>T1BI80_9ZZZZ</name>
<protein>
    <submittedName>
        <fullName evidence="2">Amidohydrolase family protein</fullName>
    </submittedName>
</protein>
<dbReference type="GO" id="GO:0016787">
    <property type="term" value="F:hydrolase activity"/>
    <property type="evidence" value="ECO:0007669"/>
    <property type="project" value="UniProtKB-KW"/>
</dbReference>
<sequence length="371" mass="39890">MTGPSREIRWRLEGAIVDDEGIAPGYLRLDASGRIVERGQRGTAGPGPGGERRVRGIVLPWGVNGHTHLADGVYLREPPPLSLAQLVAPPGGLKHRLLAETPDPVKARSIRGSLHAMARAGVAGVVDFREEGIRGVRILREAARGLPLRVWALGRPSTTPASVEELSGLLKEADGLGLSSVRDLPPGEGRRLASACRSGHRLLALHASEGVREELGPILRLKPDLLVHLCKASAGDLDDVRRARVGVAVCPRSNALFRRFPPLAALEAREIPFLLGTDNAMFGAPNLFREMEFAYLSARSRGEPVRPETLVRAVFVNPWNVLGDPRQASLVPGSPAGTILLRLPIEDPTYQIVARASPGKLFVPPRPGPFP</sequence>
<keyword evidence="2" id="KW-0378">Hydrolase</keyword>
<reference evidence="2" key="2">
    <citation type="journal article" date="2014" name="ISME J.">
        <title>Microbial stratification in low pH oxic and suboxic macroscopic growths along an acid mine drainage.</title>
        <authorList>
            <person name="Mendez-Garcia C."/>
            <person name="Mesa V."/>
            <person name="Sprenger R.R."/>
            <person name="Richter M."/>
            <person name="Diez M.S."/>
            <person name="Solano J."/>
            <person name="Bargiela R."/>
            <person name="Golyshina O.V."/>
            <person name="Manteca A."/>
            <person name="Ramos J.L."/>
            <person name="Gallego J.R."/>
            <person name="Llorente I."/>
            <person name="Martins Dos Santos V.A."/>
            <person name="Jensen O.N."/>
            <person name="Pelaez A.I."/>
            <person name="Sanchez J."/>
            <person name="Ferrer M."/>
        </authorList>
    </citation>
    <scope>NUCLEOTIDE SEQUENCE</scope>
</reference>
<dbReference type="InterPro" id="IPR006680">
    <property type="entry name" value="Amidohydro-rel"/>
</dbReference>
<gene>
    <name evidence="2" type="ORF">B1B_03641</name>
</gene>
<dbReference type="AlphaFoldDB" id="T1BI80"/>
<dbReference type="EMBL" id="AUZY01002246">
    <property type="protein sequence ID" value="EQD72651.1"/>
    <property type="molecule type" value="Genomic_DNA"/>
</dbReference>
<dbReference type="SUPFAM" id="SSF51556">
    <property type="entry name" value="Metallo-dependent hydrolases"/>
    <property type="match status" value="1"/>
</dbReference>
<organism evidence="2">
    <name type="scientific">mine drainage metagenome</name>
    <dbReference type="NCBI Taxonomy" id="410659"/>
    <lineage>
        <taxon>unclassified sequences</taxon>
        <taxon>metagenomes</taxon>
        <taxon>ecological metagenomes</taxon>
    </lineage>
</organism>
<dbReference type="PANTHER" id="PTHR43794:SF5">
    <property type="entry name" value="CHLOROHYDROLASE FAMILY PROTEIN"/>
    <property type="match status" value="1"/>
</dbReference>
<dbReference type="InterPro" id="IPR050287">
    <property type="entry name" value="MTA/SAH_deaminase"/>
</dbReference>
<feature type="domain" description="Amidohydrolase-related" evidence="1">
    <location>
        <begin position="57"/>
        <end position="347"/>
    </location>
</feature>